<comment type="caution">
    <text evidence="1">The sequence shown here is derived from an EMBL/GenBank/DDBJ whole genome shotgun (WGS) entry which is preliminary data.</text>
</comment>
<dbReference type="Proteomes" id="UP000623010">
    <property type="component" value="Unassembled WGS sequence"/>
</dbReference>
<reference evidence="1" key="1">
    <citation type="journal article" date="2014" name="Int. J. Syst. Evol. Microbiol.">
        <title>Complete genome sequence of Corynebacterium casei LMG S-19264T (=DSM 44701T), isolated from a smear-ripened cheese.</title>
        <authorList>
            <consortium name="US DOE Joint Genome Institute (JGI-PGF)"/>
            <person name="Walter F."/>
            <person name="Albersmeier A."/>
            <person name="Kalinowski J."/>
            <person name="Ruckert C."/>
        </authorList>
    </citation>
    <scope>NUCLEOTIDE SEQUENCE</scope>
    <source>
        <strain evidence="1">JCM 5016</strain>
    </source>
</reference>
<name>A0A918QYF5_9ACTN</name>
<dbReference type="AlphaFoldDB" id="A0A918QYF5"/>
<protein>
    <submittedName>
        <fullName evidence="1">Uncharacterized protein</fullName>
    </submittedName>
</protein>
<dbReference type="EMBL" id="BMWH01000002">
    <property type="protein sequence ID" value="GGZ74423.1"/>
    <property type="molecule type" value="Genomic_DNA"/>
</dbReference>
<evidence type="ECO:0000313" key="2">
    <source>
        <dbReference type="Proteomes" id="UP000623010"/>
    </source>
</evidence>
<gene>
    <name evidence="1" type="ORF">GCM10010389_10130</name>
</gene>
<proteinExistence type="predicted"/>
<accession>A0A918QYF5</accession>
<dbReference type="Gene3D" id="3.40.50.150">
    <property type="entry name" value="Vaccinia Virus protein VP39"/>
    <property type="match status" value="1"/>
</dbReference>
<dbReference type="InterPro" id="IPR029063">
    <property type="entry name" value="SAM-dependent_MTases_sf"/>
</dbReference>
<reference evidence="1" key="2">
    <citation type="submission" date="2020-09" db="EMBL/GenBank/DDBJ databases">
        <authorList>
            <person name="Sun Q."/>
            <person name="Ohkuma M."/>
        </authorList>
    </citation>
    <scope>NUCLEOTIDE SEQUENCE</scope>
    <source>
        <strain evidence="1">JCM 5016</strain>
    </source>
</reference>
<sequence length="163" mass="17677">MSEDRRRPRTHDPVVERMLAGVPHTPWPLFPRRPGDAELPELLGFLARLTGARRIAVLGAPAADWPAADWPPVGATVVTFVTEPPDGDGQRLDMAVVGPAAKDRVACWDRLVPHLREGGLLAVTDLTDPADVAGAFFAHVRADDRVDAVRLPPPTALVLGRRR</sequence>
<organism evidence="1 2">
    <name type="scientific">Streptomyces echinoruber</name>
    <dbReference type="NCBI Taxonomy" id="68898"/>
    <lineage>
        <taxon>Bacteria</taxon>
        <taxon>Bacillati</taxon>
        <taxon>Actinomycetota</taxon>
        <taxon>Actinomycetes</taxon>
        <taxon>Kitasatosporales</taxon>
        <taxon>Streptomycetaceae</taxon>
        <taxon>Streptomyces</taxon>
    </lineage>
</organism>
<dbReference type="RefSeq" id="WP_190056047.1">
    <property type="nucleotide sequence ID" value="NZ_BMWH01000002.1"/>
</dbReference>
<evidence type="ECO:0000313" key="1">
    <source>
        <dbReference type="EMBL" id="GGZ74423.1"/>
    </source>
</evidence>
<keyword evidence="2" id="KW-1185">Reference proteome</keyword>